<name>A0A975H2Q4_9BURK</name>
<dbReference type="KEGG" id="otd:J1M35_15260"/>
<dbReference type="Proteomes" id="UP000663903">
    <property type="component" value="Chromosome"/>
</dbReference>
<gene>
    <name evidence="1" type="ORF">J1M35_15260</name>
</gene>
<accession>A0A975H2Q4</accession>
<dbReference type="AlphaFoldDB" id="A0A975H2Q4"/>
<evidence type="ECO:0000313" key="2">
    <source>
        <dbReference type="Proteomes" id="UP000663903"/>
    </source>
</evidence>
<keyword evidence="2" id="KW-1185">Reference proteome</keyword>
<reference evidence="1" key="1">
    <citation type="submission" date="2021-03" db="EMBL/GenBank/DDBJ databases">
        <title>Ottowia sp. 27C isolated from the cloaca of a Giant Asian pond turtle (Heosemys grandis).</title>
        <authorList>
            <person name="Spergser J."/>
            <person name="Busse H.-J."/>
        </authorList>
    </citation>
    <scope>NUCLEOTIDE SEQUENCE</scope>
    <source>
        <strain evidence="1">27C</strain>
    </source>
</reference>
<organism evidence="1 2">
    <name type="scientific">Ottowia testudinis</name>
    <dbReference type="NCBI Taxonomy" id="2816950"/>
    <lineage>
        <taxon>Bacteria</taxon>
        <taxon>Pseudomonadati</taxon>
        <taxon>Pseudomonadota</taxon>
        <taxon>Betaproteobacteria</taxon>
        <taxon>Burkholderiales</taxon>
        <taxon>Comamonadaceae</taxon>
        <taxon>Ottowia</taxon>
    </lineage>
</organism>
<dbReference type="EMBL" id="CP071796">
    <property type="protein sequence ID" value="QTD44445.1"/>
    <property type="molecule type" value="Genomic_DNA"/>
</dbReference>
<protein>
    <submittedName>
        <fullName evidence="1">Uncharacterized protein</fullName>
    </submittedName>
</protein>
<sequence length="71" mass="7963">MSSTTDDMKSDYSDLFARQIPARGKYYEQAMRAKRMVEIDEDLLKAFPSAKELNAALRGLVEAARHVKVGA</sequence>
<proteinExistence type="predicted"/>
<evidence type="ECO:0000313" key="1">
    <source>
        <dbReference type="EMBL" id="QTD44445.1"/>
    </source>
</evidence>
<dbReference type="RefSeq" id="WP_208008009.1">
    <property type="nucleotide sequence ID" value="NZ_CP071796.1"/>
</dbReference>